<evidence type="ECO:0000256" key="3">
    <source>
        <dbReference type="ARBA" id="ARBA00022737"/>
    </source>
</evidence>
<feature type="chain" id="PRO_5018717427" evidence="5">
    <location>
        <begin position="21"/>
        <end position="493"/>
    </location>
</feature>
<accession>A0A3Q2V2Y3</accession>
<dbReference type="PANTHER" id="PTHR24369">
    <property type="entry name" value="ANTIGEN BSP, PUTATIVE-RELATED"/>
    <property type="match status" value="1"/>
</dbReference>
<dbReference type="InterPro" id="IPR032675">
    <property type="entry name" value="LRR_dom_sf"/>
</dbReference>
<dbReference type="InterPro" id="IPR003591">
    <property type="entry name" value="Leu-rich_rpt_typical-subtyp"/>
</dbReference>
<dbReference type="SMART" id="SM00082">
    <property type="entry name" value="LRRCT"/>
    <property type="match status" value="1"/>
</dbReference>
<dbReference type="OMA" id="REVFCSD"/>
<feature type="domain" description="LRRCT" evidence="6">
    <location>
        <begin position="370"/>
        <end position="422"/>
    </location>
</feature>
<dbReference type="GO" id="GO:0005886">
    <property type="term" value="C:plasma membrane"/>
    <property type="evidence" value="ECO:0007669"/>
    <property type="project" value="TreeGrafter"/>
</dbReference>
<evidence type="ECO:0000313" key="7">
    <source>
        <dbReference type="Ensembl" id="ENSHBUP00000005207.1"/>
    </source>
</evidence>
<keyword evidence="3" id="KW-0677">Repeat</keyword>
<dbReference type="Proteomes" id="UP000264840">
    <property type="component" value="Unplaced"/>
</dbReference>
<dbReference type="InterPro" id="IPR050541">
    <property type="entry name" value="LRR_TM_domain-containing"/>
</dbReference>
<dbReference type="InterPro" id="IPR000483">
    <property type="entry name" value="Cys-rich_flank_reg_C"/>
</dbReference>
<dbReference type="FunFam" id="3.80.10.10:FF:000770">
    <property type="entry name" value="Uncharacterized protein"/>
    <property type="match status" value="1"/>
</dbReference>
<protein>
    <submittedName>
        <fullName evidence="7">Carboxypeptidase N subunit 2-like</fullName>
    </submittedName>
</protein>
<evidence type="ECO:0000256" key="1">
    <source>
        <dbReference type="ARBA" id="ARBA00022614"/>
    </source>
</evidence>
<evidence type="ECO:0000259" key="6">
    <source>
        <dbReference type="SMART" id="SM00082"/>
    </source>
</evidence>
<dbReference type="PROSITE" id="PS51450">
    <property type="entry name" value="LRR"/>
    <property type="match status" value="3"/>
</dbReference>
<dbReference type="SUPFAM" id="SSF52058">
    <property type="entry name" value="L domain-like"/>
    <property type="match status" value="1"/>
</dbReference>
<evidence type="ECO:0000256" key="5">
    <source>
        <dbReference type="SAM" id="SignalP"/>
    </source>
</evidence>
<keyword evidence="4" id="KW-0325">Glycoprotein</keyword>
<evidence type="ECO:0000256" key="4">
    <source>
        <dbReference type="ARBA" id="ARBA00023180"/>
    </source>
</evidence>
<dbReference type="AlphaFoldDB" id="A0A3Q2V2Y3"/>
<dbReference type="PANTHER" id="PTHR24369:SF211">
    <property type="entry name" value="LEUCINE-RICH REPEAT-CONTAINING PROTEIN 15-LIKE"/>
    <property type="match status" value="1"/>
</dbReference>
<name>A0A3Q2V2Y3_HAPBU</name>
<feature type="signal peptide" evidence="5">
    <location>
        <begin position="1"/>
        <end position="20"/>
    </location>
</feature>
<evidence type="ECO:0000313" key="8">
    <source>
        <dbReference type="Proteomes" id="UP000264840"/>
    </source>
</evidence>
<dbReference type="Ensembl" id="ENSHBUT00000007421.1">
    <property type="protein sequence ID" value="ENSHBUP00000005207.1"/>
    <property type="gene ID" value="ENSHBUG00000006559.1"/>
</dbReference>
<dbReference type="InterPro" id="IPR001611">
    <property type="entry name" value="Leu-rich_rpt"/>
</dbReference>
<dbReference type="Pfam" id="PF13855">
    <property type="entry name" value="LRR_8"/>
    <property type="match status" value="3"/>
</dbReference>
<reference evidence="7" key="1">
    <citation type="submission" date="2025-08" db="UniProtKB">
        <authorList>
            <consortium name="Ensembl"/>
        </authorList>
    </citation>
    <scope>IDENTIFICATION</scope>
</reference>
<reference evidence="7" key="2">
    <citation type="submission" date="2025-09" db="UniProtKB">
        <authorList>
            <consortium name="Ensembl"/>
        </authorList>
    </citation>
    <scope>IDENTIFICATION</scope>
</reference>
<keyword evidence="1" id="KW-0433">Leucine-rich repeat</keyword>
<dbReference type="FunFam" id="3.80.10.10:FF:001360">
    <property type="entry name" value="Uncharacterized protein"/>
    <property type="match status" value="1"/>
</dbReference>
<keyword evidence="8" id="KW-1185">Reference proteome</keyword>
<evidence type="ECO:0000256" key="2">
    <source>
        <dbReference type="ARBA" id="ARBA00022729"/>
    </source>
</evidence>
<dbReference type="SMART" id="SM00364">
    <property type="entry name" value="LRR_BAC"/>
    <property type="match status" value="6"/>
</dbReference>
<sequence>MDRNLGLILLLLLLCHKGSGEFCPYRCQCFTLVQVLCADATMTSLPKNISREVKDFIVMTTAVQYLFSHTLEGSPQLTKLIFLDNQLKSIHCRAFEHLTELQELEISGNPLDHLFLGTFSKQGNLTKLLLNFNRFQTVLPGMFDSLKQLETLQMKGNVISDLPAFLFLNLQKLRVLDLSQNNNFTSDTFHNVSQLTELHLEGNMITKLDDGIFAVLTELQVLNLRGNLLTTFSDKVFGFEGSNLSELNLKGNRLTELSSLSSLTLLTNLILSSNQLSNLTGDIFRNVTALMILDLSENQITSLPETIFNDLSEIRTIYLQKNNLSTLDAKLFKSQEFIQQLYLSDNQLESLPEDLFDHFILQYTVRLHGNPWKCDCHIWYLHDWVLENSKTMEMLDRVVCESPNFLKKRAVMSINKDQLVCHLSRDEMPDLSTCSLQASNGIMIIKCKVDICSPLTVKVQFQKEDGNIKEHIVKNEHEPSQCSNETLIESPIQ</sequence>
<dbReference type="STRING" id="8153.ENSHBUP00000005207"/>
<dbReference type="GeneTree" id="ENSGT00940000166731"/>
<proteinExistence type="predicted"/>
<dbReference type="Gene3D" id="3.80.10.10">
    <property type="entry name" value="Ribonuclease Inhibitor"/>
    <property type="match status" value="3"/>
</dbReference>
<keyword evidence="2 5" id="KW-0732">Signal</keyword>
<dbReference type="SMART" id="SM00369">
    <property type="entry name" value="LRR_TYP"/>
    <property type="match status" value="10"/>
</dbReference>
<organism evidence="7 8">
    <name type="scientific">Haplochromis burtoni</name>
    <name type="common">Burton's mouthbrooder</name>
    <name type="synonym">Chromis burtoni</name>
    <dbReference type="NCBI Taxonomy" id="8153"/>
    <lineage>
        <taxon>Eukaryota</taxon>
        <taxon>Metazoa</taxon>
        <taxon>Chordata</taxon>
        <taxon>Craniata</taxon>
        <taxon>Vertebrata</taxon>
        <taxon>Euteleostomi</taxon>
        <taxon>Actinopterygii</taxon>
        <taxon>Neopterygii</taxon>
        <taxon>Teleostei</taxon>
        <taxon>Neoteleostei</taxon>
        <taxon>Acanthomorphata</taxon>
        <taxon>Ovalentaria</taxon>
        <taxon>Cichlomorphae</taxon>
        <taxon>Cichliformes</taxon>
        <taxon>Cichlidae</taxon>
        <taxon>African cichlids</taxon>
        <taxon>Pseudocrenilabrinae</taxon>
        <taxon>Haplochromini</taxon>
        <taxon>Haplochromis</taxon>
    </lineage>
</organism>